<dbReference type="PANTHER" id="PTHR32071:SF113">
    <property type="entry name" value="ALGINATE BIOSYNTHESIS TRANSCRIPTIONAL REGULATORY PROTEIN ALGB"/>
    <property type="match status" value="1"/>
</dbReference>
<dbReference type="Pfam" id="PF02954">
    <property type="entry name" value="HTH_8"/>
    <property type="match status" value="1"/>
</dbReference>
<dbReference type="Pfam" id="PF00072">
    <property type="entry name" value="Response_reg"/>
    <property type="match status" value="1"/>
</dbReference>
<dbReference type="PROSITE" id="PS00675">
    <property type="entry name" value="SIGMA54_INTERACT_1"/>
    <property type="match status" value="1"/>
</dbReference>
<evidence type="ECO:0000256" key="6">
    <source>
        <dbReference type="PROSITE-ProRule" id="PRU00169"/>
    </source>
</evidence>
<dbReference type="SMART" id="SM00448">
    <property type="entry name" value="REC"/>
    <property type="match status" value="1"/>
</dbReference>
<dbReference type="EMBL" id="MGDB01000058">
    <property type="protein sequence ID" value="OGL42049.1"/>
    <property type="molecule type" value="Genomic_DNA"/>
</dbReference>
<dbReference type="Gene3D" id="3.40.50.300">
    <property type="entry name" value="P-loop containing nucleotide triphosphate hydrolases"/>
    <property type="match status" value="1"/>
</dbReference>
<dbReference type="PANTHER" id="PTHR32071">
    <property type="entry name" value="TRANSCRIPTIONAL REGULATORY PROTEIN"/>
    <property type="match status" value="1"/>
</dbReference>
<dbReference type="GO" id="GO:0006355">
    <property type="term" value="P:regulation of DNA-templated transcription"/>
    <property type="evidence" value="ECO:0007669"/>
    <property type="project" value="InterPro"/>
</dbReference>
<keyword evidence="2" id="KW-0067">ATP-binding</keyword>
<dbReference type="GO" id="GO:0000160">
    <property type="term" value="P:phosphorelay signal transduction system"/>
    <property type="evidence" value="ECO:0007669"/>
    <property type="project" value="InterPro"/>
</dbReference>
<dbReference type="SMART" id="SM00382">
    <property type="entry name" value="AAA"/>
    <property type="match status" value="1"/>
</dbReference>
<dbReference type="PRINTS" id="PR01590">
    <property type="entry name" value="HTHFIS"/>
</dbReference>
<dbReference type="GO" id="GO:0005524">
    <property type="term" value="F:ATP binding"/>
    <property type="evidence" value="ECO:0007669"/>
    <property type="project" value="UniProtKB-KW"/>
</dbReference>
<dbReference type="PROSITE" id="PS50045">
    <property type="entry name" value="SIGMA54_INTERACT_4"/>
    <property type="match status" value="1"/>
</dbReference>
<dbReference type="InterPro" id="IPR058031">
    <property type="entry name" value="AAA_lid_NorR"/>
</dbReference>
<dbReference type="InterPro" id="IPR002197">
    <property type="entry name" value="HTH_Fis"/>
</dbReference>
<dbReference type="Proteomes" id="UP000178526">
    <property type="component" value="Unassembled WGS sequence"/>
</dbReference>
<dbReference type="CDD" id="cd00156">
    <property type="entry name" value="REC"/>
    <property type="match status" value="1"/>
</dbReference>
<dbReference type="InterPro" id="IPR009057">
    <property type="entry name" value="Homeodomain-like_sf"/>
</dbReference>
<feature type="domain" description="Response regulatory" evidence="8">
    <location>
        <begin position="5"/>
        <end position="123"/>
    </location>
</feature>
<evidence type="ECO:0000313" key="9">
    <source>
        <dbReference type="EMBL" id="OGL42049.1"/>
    </source>
</evidence>
<dbReference type="PROSITE" id="PS00676">
    <property type="entry name" value="SIGMA54_INTERACT_2"/>
    <property type="match status" value="1"/>
</dbReference>
<dbReference type="Gene3D" id="1.10.8.60">
    <property type="match status" value="1"/>
</dbReference>
<evidence type="ECO:0000259" key="8">
    <source>
        <dbReference type="PROSITE" id="PS50110"/>
    </source>
</evidence>
<evidence type="ECO:0000256" key="4">
    <source>
        <dbReference type="ARBA" id="ARBA00023125"/>
    </source>
</evidence>
<dbReference type="GO" id="GO:0043565">
    <property type="term" value="F:sequence-specific DNA binding"/>
    <property type="evidence" value="ECO:0007669"/>
    <property type="project" value="InterPro"/>
</dbReference>
<accession>A0A1F7RKG3</accession>
<dbReference type="InterPro" id="IPR003593">
    <property type="entry name" value="AAA+_ATPase"/>
</dbReference>
<gene>
    <name evidence="9" type="ORF">A2042_06595</name>
</gene>
<feature type="domain" description="Sigma-54 factor interaction" evidence="7">
    <location>
        <begin position="148"/>
        <end position="377"/>
    </location>
</feature>
<keyword evidence="6" id="KW-0597">Phosphoprotein</keyword>
<protein>
    <submittedName>
        <fullName evidence="9">PEP-CTERM-box response regulator transcription factor</fullName>
    </submittedName>
</protein>
<dbReference type="NCBIfam" id="TIGR02915">
    <property type="entry name" value="PEP_resp_reg"/>
    <property type="match status" value="1"/>
</dbReference>
<evidence type="ECO:0000256" key="5">
    <source>
        <dbReference type="ARBA" id="ARBA00023163"/>
    </source>
</evidence>
<dbReference type="SUPFAM" id="SSF52172">
    <property type="entry name" value="CheY-like"/>
    <property type="match status" value="1"/>
</dbReference>
<dbReference type="SUPFAM" id="SSF52540">
    <property type="entry name" value="P-loop containing nucleoside triphosphate hydrolases"/>
    <property type="match status" value="1"/>
</dbReference>
<dbReference type="InterPro" id="IPR011006">
    <property type="entry name" value="CheY-like_superfamily"/>
</dbReference>
<comment type="caution">
    <text evidence="9">The sequence shown here is derived from an EMBL/GenBank/DDBJ whole genome shotgun (WGS) entry which is preliminary data.</text>
</comment>
<dbReference type="SUPFAM" id="SSF46689">
    <property type="entry name" value="Homeodomain-like"/>
    <property type="match status" value="1"/>
</dbReference>
<dbReference type="PROSITE" id="PS00688">
    <property type="entry name" value="SIGMA54_INTERACT_3"/>
    <property type="match status" value="1"/>
</dbReference>
<evidence type="ECO:0000256" key="1">
    <source>
        <dbReference type="ARBA" id="ARBA00022741"/>
    </source>
</evidence>
<name>A0A1F7RKG3_9BACT</name>
<keyword evidence="4" id="KW-0238">DNA-binding</keyword>
<evidence type="ECO:0000256" key="2">
    <source>
        <dbReference type="ARBA" id="ARBA00022840"/>
    </source>
</evidence>
<organism evidence="9 10">
    <name type="scientific">Candidatus Schekmanbacteria bacterium GWA2_38_11</name>
    <dbReference type="NCBI Taxonomy" id="1817876"/>
    <lineage>
        <taxon>Bacteria</taxon>
        <taxon>Candidatus Schekmaniibacteriota</taxon>
    </lineage>
</organism>
<dbReference type="PROSITE" id="PS50110">
    <property type="entry name" value="RESPONSE_REGULATORY"/>
    <property type="match status" value="1"/>
</dbReference>
<proteinExistence type="predicted"/>
<dbReference type="InterPro" id="IPR002078">
    <property type="entry name" value="Sigma_54_int"/>
</dbReference>
<dbReference type="Pfam" id="PF25601">
    <property type="entry name" value="AAA_lid_14"/>
    <property type="match status" value="1"/>
</dbReference>
<dbReference type="InterPro" id="IPR027417">
    <property type="entry name" value="P-loop_NTPase"/>
</dbReference>
<evidence type="ECO:0000256" key="3">
    <source>
        <dbReference type="ARBA" id="ARBA00023015"/>
    </source>
</evidence>
<dbReference type="Gene3D" id="3.40.50.2300">
    <property type="match status" value="1"/>
</dbReference>
<dbReference type="CDD" id="cd00009">
    <property type="entry name" value="AAA"/>
    <property type="match status" value="1"/>
</dbReference>
<keyword evidence="5" id="KW-0804">Transcription</keyword>
<dbReference type="Gene3D" id="1.10.10.60">
    <property type="entry name" value="Homeodomain-like"/>
    <property type="match status" value="1"/>
</dbReference>
<feature type="modified residue" description="4-aspartylphosphate" evidence="6">
    <location>
        <position position="53"/>
    </location>
</feature>
<dbReference type="FunFam" id="3.40.50.300:FF:000006">
    <property type="entry name" value="DNA-binding transcriptional regulator NtrC"/>
    <property type="match status" value="1"/>
</dbReference>
<dbReference type="InterPro" id="IPR001789">
    <property type="entry name" value="Sig_transdc_resp-reg_receiver"/>
</dbReference>
<dbReference type="InterPro" id="IPR025943">
    <property type="entry name" value="Sigma_54_int_dom_ATP-bd_2"/>
</dbReference>
<dbReference type="Pfam" id="PF00158">
    <property type="entry name" value="Sigma54_activat"/>
    <property type="match status" value="1"/>
</dbReference>
<evidence type="ECO:0000313" key="10">
    <source>
        <dbReference type="Proteomes" id="UP000178526"/>
    </source>
</evidence>
<dbReference type="InterPro" id="IPR025944">
    <property type="entry name" value="Sigma_54_int_dom_CS"/>
</dbReference>
<evidence type="ECO:0000259" key="7">
    <source>
        <dbReference type="PROSITE" id="PS50045"/>
    </source>
</evidence>
<dbReference type="InterPro" id="IPR014264">
    <property type="entry name" value="PEP-CTERM_resp_reg"/>
</dbReference>
<dbReference type="AlphaFoldDB" id="A0A1F7RKG3"/>
<dbReference type="InterPro" id="IPR025662">
    <property type="entry name" value="Sigma_54_int_dom_ATP-bd_1"/>
</dbReference>
<reference evidence="9 10" key="1">
    <citation type="journal article" date="2016" name="Nat. Commun.">
        <title>Thousands of microbial genomes shed light on interconnected biogeochemical processes in an aquifer system.</title>
        <authorList>
            <person name="Anantharaman K."/>
            <person name="Brown C.T."/>
            <person name="Hug L.A."/>
            <person name="Sharon I."/>
            <person name="Castelle C.J."/>
            <person name="Probst A.J."/>
            <person name="Thomas B.C."/>
            <person name="Singh A."/>
            <person name="Wilkins M.J."/>
            <person name="Karaoz U."/>
            <person name="Brodie E.L."/>
            <person name="Williams K.H."/>
            <person name="Hubbard S.S."/>
            <person name="Banfield J.F."/>
        </authorList>
    </citation>
    <scope>NUCLEOTIDE SEQUENCE [LARGE SCALE GENOMIC DNA]</scope>
</reference>
<sequence length="452" mass="51652">MKKGKVLLVEDDQNTRNQLKWAFSDGYKVFLAEDRENSINIFQNENPQIVLLDLSLSAYEEGEVEGLIILDKMIYLNPKVKIIVVTANEDEKNALKAIKMGAYDYYLKPVNIDELKLIVKRAFNIYELEEKNLKSLIKEVSENKYGDIIGSCPQMFDIFNFIESIAKTDTTVLILGESGTGKELVAKSIHENSLRKDKPFIVINCTAIPENLLESELFGYEKGAFTGAYAQKKGKFEMSDGGTLFLDEIGELSFILQAKLMRFLQEKEIERVGGNKSIKIDVRIIAATNKNLKAEIEKKCFREDLYYRLDVVSVTLPPLRERGEDITLIAKYLIKKFCEENKLNQKYLSREAEIALRDYNWPGNVRELENIIKRSVIILPQSLITAVDLKLGGKTELDDAKSFKEAREKMETKFLKEALDRNKGFVNRAAKELGISRGTFYDLLKKYGIEPD</sequence>
<keyword evidence="3" id="KW-0805">Transcription regulation</keyword>
<keyword evidence="1" id="KW-0547">Nucleotide-binding</keyword>